<organism evidence="1">
    <name type="scientific">Siphoviridae sp. ct2vX3</name>
    <dbReference type="NCBI Taxonomy" id="2825318"/>
    <lineage>
        <taxon>Viruses</taxon>
        <taxon>Duplodnaviria</taxon>
        <taxon>Heunggongvirae</taxon>
        <taxon>Uroviricota</taxon>
        <taxon>Caudoviricetes</taxon>
    </lineage>
</organism>
<accession>A0A8S5PZJ9</accession>
<sequence length="36" mass="4019">MIEQQSGIDNLKRSLASFFSISGLISVFRRAVNDAF</sequence>
<name>A0A8S5PZJ9_9CAUD</name>
<evidence type="ECO:0000313" key="1">
    <source>
        <dbReference type="EMBL" id="DAE11692.1"/>
    </source>
</evidence>
<proteinExistence type="predicted"/>
<protein>
    <submittedName>
        <fullName evidence="1">Uncharacterized protein</fullName>
    </submittedName>
</protein>
<dbReference type="EMBL" id="BK015535">
    <property type="protein sequence ID" value="DAE11692.1"/>
    <property type="molecule type" value="Genomic_DNA"/>
</dbReference>
<reference evidence="1" key="1">
    <citation type="journal article" date="2021" name="Proc. Natl. Acad. Sci. U.S.A.">
        <title>A Catalog of Tens of Thousands of Viruses from Human Metagenomes Reveals Hidden Associations with Chronic Diseases.</title>
        <authorList>
            <person name="Tisza M.J."/>
            <person name="Buck C.B."/>
        </authorList>
    </citation>
    <scope>NUCLEOTIDE SEQUENCE</scope>
    <source>
        <strain evidence="1">Ct2vX3</strain>
    </source>
</reference>